<dbReference type="EMBL" id="VFMN01000001">
    <property type="protein sequence ID" value="TQJ10748.1"/>
    <property type="molecule type" value="Genomic_DNA"/>
</dbReference>
<accession>A0A542E5Y6</accession>
<keyword evidence="2" id="KW-1185">Reference proteome</keyword>
<evidence type="ECO:0000313" key="2">
    <source>
        <dbReference type="Proteomes" id="UP000317893"/>
    </source>
</evidence>
<protein>
    <submittedName>
        <fullName evidence="1">Uncharacterized protein</fullName>
    </submittedName>
</protein>
<dbReference type="AlphaFoldDB" id="A0A542E5Y6"/>
<dbReference type="RefSeq" id="WP_141849930.1">
    <property type="nucleotide sequence ID" value="NZ_BAAAPR010000023.1"/>
</dbReference>
<dbReference type="OrthoDB" id="5195799at2"/>
<dbReference type="Proteomes" id="UP000317893">
    <property type="component" value="Unassembled WGS sequence"/>
</dbReference>
<reference evidence="1 2" key="1">
    <citation type="submission" date="2019-06" db="EMBL/GenBank/DDBJ databases">
        <title>Sequencing the genomes of 1000 actinobacteria strains.</title>
        <authorList>
            <person name="Klenk H.-P."/>
        </authorList>
    </citation>
    <scope>NUCLEOTIDE SEQUENCE [LARGE SCALE GENOMIC DNA]</scope>
    <source>
        <strain evidence="1 2">DSM 18607</strain>
    </source>
</reference>
<sequence>MDQADDLAERLRDLALGVPGVVSLYPGTFGEIATYLPSRRVAGIRVLPDAVHIHVCAVKGVRTGQVADSIADRLEPEAQRRVIVWFEEDAFPGPE</sequence>
<evidence type="ECO:0000313" key="1">
    <source>
        <dbReference type="EMBL" id="TQJ10748.1"/>
    </source>
</evidence>
<gene>
    <name evidence="1" type="ORF">FB458_3885</name>
</gene>
<comment type="caution">
    <text evidence="1">The sequence shown here is derived from an EMBL/GenBank/DDBJ whole genome shotgun (WGS) entry which is preliminary data.</text>
</comment>
<proteinExistence type="predicted"/>
<organism evidence="1 2">
    <name type="scientific">Lapillicoccus jejuensis</name>
    <dbReference type="NCBI Taxonomy" id="402171"/>
    <lineage>
        <taxon>Bacteria</taxon>
        <taxon>Bacillati</taxon>
        <taxon>Actinomycetota</taxon>
        <taxon>Actinomycetes</taxon>
        <taxon>Micrococcales</taxon>
        <taxon>Intrasporangiaceae</taxon>
        <taxon>Lapillicoccus</taxon>
    </lineage>
</organism>
<name>A0A542E5Y6_9MICO</name>